<dbReference type="Pfam" id="PF12728">
    <property type="entry name" value="HTH_17"/>
    <property type="match status" value="1"/>
</dbReference>
<comment type="caution">
    <text evidence="2">The sequence shown here is derived from an EMBL/GenBank/DDBJ whole genome shotgun (WGS) entry which is preliminary data.</text>
</comment>
<dbReference type="RefSeq" id="WP_377249444.1">
    <property type="nucleotide sequence ID" value="NZ_JBHLUH010000012.1"/>
</dbReference>
<dbReference type="Proteomes" id="UP001589867">
    <property type="component" value="Unassembled WGS sequence"/>
</dbReference>
<organism evidence="2 3">
    <name type="scientific">Phytohabitans kaempferiae</name>
    <dbReference type="NCBI Taxonomy" id="1620943"/>
    <lineage>
        <taxon>Bacteria</taxon>
        <taxon>Bacillati</taxon>
        <taxon>Actinomycetota</taxon>
        <taxon>Actinomycetes</taxon>
        <taxon>Micromonosporales</taxon>
        <taxon>Micromonosporaceae</taxon>
    </lineage>
</organism>
<evidence type="ECO:0000259" key="1">
    <source>
        <dbReference type="Pfam" id="PF12728"/>
    </source>
</evidence>
<protein>
    <submittedName>
        <fullName evidence="2">Helix-turn-helix transcriptional regulator</fullName>
    </submittedName>
</protein>
<evidence type="ECO:0000313" key="3">
    <source>
        <dbReference type="Proteomes" id="UP001589867"/>
    </source>
</evidence>
<dbReference type="SUPFAM" id="SSF46955">
    <property type="entry name" value="Putative DNA-binding domain"/>
    <property type="match status" value="1"/>
</dbReference>
<gene>
    <name evidence="2" type="ORF">ACFFIA_11110</name>
</gene>
<name>A0ABV6M0J8_9ACTN</name>
<dbReference type="InterPro" id="IPR009061">
    <property type="entry name" value="DNA-bd_dom_put_sf"/>
</dbReference>
<reference evidence="2 3" key="1">
    <citation type="submission" date="2024-09" db="EMBL/GenBank/DDBJ databases">
        <authorList>
            <person name="Sun Q."/>
            <person name="Mori K."/>
        </authorList>
    </citation>
    <scope>NUCLEOTIDE SEQUENCE [LARGE SCALE GENOMIC DNA]</scope>
    <source>
        <strain evidence="2 3">TBRC 3947</strain>
    </source>
</reference>
<feature type="domain" description="Helix-turn-helix" evidence="1">
    <location>
        <begin position="14"/>
        <end position="58"/>
    </location>
</feature>
<evidence type="ECO:0000313" key="2">
    <source>
        <dbReference type="EMBL" id="MFC0528211.1"/>
    </source>
</evidence>
<dbReference type="InterPro" id="IPR041657">
    <property type="entry name" value="HTH_17"/>
</dbReference>
<dbReference type="InterPro" id="IPR036388">
    <property type="entry name" value="WH-like_DNA-bd_sf"/>
</dbReference>
<accession>A0ABV6M0J8</accession>
<proteinExistence type="predicted"/>
<sequence length="67" mass="7969">MTTTTVEPLWDIHDVSRYLRVSPDTLYKWRQRRIGPPSSRVGRHLRYDPAEVRAWLINQQNVGEHGR</sequence>
<dbReference type="EMBL" id="JBHLUH010000012">
    <property type="protein sequence ID" value="MFC0528211.1"/>
    <property type="molecule type" value="Genomic_DNA"/>
</dbReference>
<keyword evidence="3" id="KW-1185">Reference proteome</keyword>
<dbReference type="Gene3D" id="1.10.10.10">
    <property type="entry name" value="Winged helix-like DNA-binding domain superfamily/Winged helix DNA-binding domain"/>
    <property type="match status" value="1"/>
</dbReference>